<organism evidence="5 6">
    <name type="scientific">Methylorubrum extorquens (strain CM4 / NCIMB 13688)</name>
    <name type="common">Methylobacterium extorquens</name>
    <dbReference type="NCBI Taxonomy" id="440085"/>
    <lineage>
        <taxon>Bacteria</taxon>
        <taxon>Pseudomonadati</taxon>
        <taxon>Pseudomonadota</taxon>
        <taxon>Alphaproteobacteria</taxon>
        <taxon>Hyphomicrobiales</taxon>
        <taxon>Methylobacteriaceae</taxon>
        <taxon>Methylorubrum</taxon>
    </lineage>
</organism>
<proteinExistence type="inferred from homology"/>
<dbReference type="EMBL" id="CP001298">
    <property type="protein sequence ID" value="ACK83542.1"/>
    <property type="molecule type" value="Genomic_DNA"/>
</dbReference>
<accession>B7KNV3</accession>
<reference evidence="6" key="1">
    <citation type="submission" date="2008-12" db="EMBL/GenBank/DDBJ databases">
        <title>Complete sequence of chromosome of Methylobacterium chloromethanicum CM4.</title>
        <authorList>
            <consortium name="US DOE Joint Genome Institute"/>
            <person name="Lucas S."/>
            <person name="Copeland A."/>
            <person name="Lapidus A."/>
            <person name="Glavina del Rio T."/>
            <person name="Dalin E."/>
            <person name="Tice H."/>
            <person name="Bruce D."/>
            <person name="Goodwin L."/>
            <person name="Pitluck S."/>
            <person name="Chertkov O."/>
            <person name="Brettin T."/>
            <person name="Detter J.C."/>
            <person name="Han C."/>
            <person name="Larimer F."/>
            <person name="Land M."/>
            <person name="Hauser L."/>
            <person name="Kyrpides N."/>
            <person name="Mikhailova N."/>
            <person name="Marx C."/>
            <person name="Richardson P."/>
        </authorList>
    </citation>
    <scope>NUCLEOTIDE SEQUENCE [LARGE SCALE GENOMIC DNA]</scope>
    <source>
        <strain evidence="6">CM4 / NCIMB 13688</strain>
    </source>
</reference>
<dbReference type="InterPro" id="IPR001775">
    <property type="entry name" value="GspD/PilQ"/>
</dbReference>
<evidence type="ECO:0000256" key="2">
    <source>
        <dbReference type="SAM" id="SignalP"/>
    </source>
</evidence>
<dbReference type="InterPro" id="IPR032789">
    <property type="entry name" value="T2SS-T3SS_pil_N"/>
</dbReference>
<gene>
    <name evidence="5" type="ordered locus">Mchl_2703</name>
</gene>
<feature type="domain" description="Pilus formation protein N-terminal" evidence="4">
    <location>
        <begin position="53"/>
        <end position="121"/>
    </location>
</feature>
<feature type="chain" id="PRO_5002859166" evidence="2">
    <location>
        <begin position="32"/>
        <end position="499"/>
    </location>
</feature>
<dbReference type="PRINTS" id="PR00811">
    <property type="entry name" value="BCTERIALGSPD"/>
</dbReference>
<dbReference type="GO" id="GO:0009306">
    <property type="term" value="P:protein secretion"/>
    <property type="evidence" value="ECO:0007669"/>
    <property type="project" value="InterPro"/>
</dbReference>
<evidence type="ECO:0000259" key="3">
    <source>
        <dbReference type="Pfam" id="PF00263"/>
    </source>
</evidence>
<sequence length="499" mass="51779">MTTASRFRGLALLLLSGAGLASAMLSGPASAQAGLSGASPVLTIGANEAAVSRRVELSKGRSLIVDLPRDAKEVFVANPAVANAVVRSSRKLFLIGIDNGATSIFVMDGEGRQIAALDVTIARDINVLRQSLQLSLPGGRFDVKAVGDSLVLSGSVNSTSEAQQALDIANAFVGIAAGGGVATRGAVINNLTIRNKDQVMIRVTVVEVARTVLKQFGINVTGNWAALNPLSPTGNVLTNTTPFPLTGAYSPDGNALSASIRSGGVSLQATLRAFEQAGVSRILAEPTLTAISGESAKFTAGGEIPVPSNCSAGVAGAACTVALEFKPYGVSLAFTPIVMAENRISIRVATDVTELDRQNSYSFSFPGSNRVTPVPATTRRSSETTVELASGATMMTAGLIQQKSRASISGLPGLMNLPILGALFRSRDYQRDETELMIMVTPYIAQPMEARQVQRPDDGFVDAPDGQAVLLGRLNKIYGTVGGGTLGPAYRGRVGFIAD</sequence>
<dbReference type="Pfam" id="PF00263">
    <property type="entry name" value="Secretin"/>
    <property type="match status" value="1"/>
</dbReference>
<feature type="signal peptide" evidence="2">
    <location>
        <begin position="1"/>
        <end position="31"/>
    </location>
</feature>
<evidence type="ECO:0000256" key="1">
    <source>
        <dbReference type="RuleBase" id="RU004003"/>
    </source>
</evidence>
<reference evidence="5 6" key="2">
    <citation type="journal article" date="2012" name="J. Bacteriol.">
        <title>Complete genome sequences of six strains of the genus Methylobacterium.</title>
        <authorList>
            <person name="Marx C.J."/>
            <person name="Bringel F."/>
            <person name="Chistoserdova L."/>
            <person name="Moulin L."/>
            <person name="Farhan Ul Haque M."/>
            <person name="Fleischman D.E."/>
            <person name="Gruffaz C."/>
            <person name="Jourand P."/>
            <person name="Knief C."/>
            <person name="Lee M.C."/>
            <person name="Muller E.E."/>
            <person name="Nadalig T."/>
            <person name="Peyraud R."/>
            <person name="Roselli S."/>
            <person name="Russ L."/>
            <person name="Goodwin L.A."/>
            <person name="Ivanova N."/>
            <person name="Kyrpides N."/>
            <person name="Lajus A."/>
            <person name="Land M.L."/>
            <person name="Medigue C."/>
            <person name="Mikhailova N."/>
            <person name="Nolan M."/>
            <person name="Woyke T."/>
            <person name="Stolyar S."/>
            <person name="Vorholt J.A."/>
            <person name="Vuilleumier S."/>
        </authorList>
    </citation>
    <scope>NUCLEOTIDE SEQUENCE [LARGE SCALE GENOMIC DNA]</scope>
    <source>
        <strain evidence="6">CM4 / NCIMB 13688</strain>
    </source>
</reference>
<dbReference type="PANTHER" id="PTHR30332:SF17">
    <property type="entry name" value="TYPE IV PILIATION SYSTEM PROTEIN DR_0774-RELATED"/>
    <property type="match status" value="1"/>
</dbReference>
<dbReference type="InterPro" id="IPR050810">
    <property type="entry name" value="Bact_Secretion_Sys_Channel"/>
</dbReference>
<evidence type="ECO:0000259" key="4">
    <source>
        <dbReference type="Pfam" id="PF13629"/>
    </source>
</evidence>
<dbReference type="HOGENOM" id="CLU_017952_2_0_5"/>
<name>B7KNV3_METC4</name>
<dbReference type="Pfam" id="PF13629">
    <property type="entry name" value="T2SS-T3SS_pil_N"/>
    <property type="match status" value="1"/>
</dbReference>
<dbReference type="GO" id="GO:0015627">
    <property type="term" value="C:type II protein secretion system complex"/>
    <property type="evidence" value="ECO:0007669"/>
    <property type="project" value="TreeGrafter"/>
</dbReference>
<protein>
    <submittedName>
        <fullName evidence="5">Type II and III secretion system protein</fullName>
    </submittedName>
</protein>
<dbReference type="AlphaFoldDB" id="B7KNV3"/>
<feature type="domain" description="Type II/III secretion system secretin-like" evidence="3">
    <location>
        <begin position="273"/>
        <end position="445"/>
    </location>
</feature>
<comment type="similarity">
    <text evidence="1">Belongs to the bacterial secretin family.</text>
</comment>
<dbReference type="Proteomes" id="UP000002385">
    <property type="component" value="Chromosome"/>
</dbReference>
<evidence type="ECO:0000313" key="6">
    <source>
        <dbReference type="Proteomes" id="UP000002385"/>
    </source>
</evidence>
<dbReference type="RefSeq" id="WP_015951036.1">
    <property type="nucleotide sequence ID" value="NC_011757.1"/>
</dbReference>
<dbReference type="PANTHER" id="PTHR30332">
    <property type="entry name" value="PROBABLE GENERAL SECRETION PATHWAY PROTEIN D"/>
    <property type="match status" value="1"/>
</dbReference>
<dbReference type="KEGG" id="mch:Mchl_2703"/>
<dbReference type="InterPro" id="IPR004846">
    <property type="entry name" value="T2SS/T3SS_dom"/>
</dbReference>
<keyword evidence="2" id="KW-0732">Signal</keyword>
<evidence type="ECO:0000313" key="5">
    <source>
        <dbReference type="EMBL" id="ACK83542.1"/>
    </source>
</evidence>